<dbReference type="EMBL" id="AZBU02000001">
    <property type="protein sequence ID" value="TMS35358.1"/>
    <property type="molecule type" value="Genomic_DNA"/>
</dbReference>
<dbReference type="Proteomes" id="UP000298663">
    <property type="component" value="Unassembled WGS sequence"/>
</dbReference>
<reference evidence="1 2" key="2">
    <citation type="journal article" date="2019" name="G3 (Bethesda)">
        <title>Hybrid Assembly of the Genome of the Entomopathogenic Nematode Steinernema carpocapsae Identifies the X-Chromosome.</title>
        <authorList>
            <person name="Serra L."/>
            <person name="Macchietto M."/>
            <person name="Macias-Munoz A."/>
            <person name="McGill C.J."/>
            <person name="Rodriguez I.M."/>
            <person name="Rodriguez B."/>
            <person name="Murad R."/>
            <person name="Mortazavi A."/>
        </authorList>
    </citation>
    <scope>NUCLEOTIDE SEQUENCE [LARGE SCALE GENOMIC DNA]</scope>
    <source>
        <strain evidence="1 2">ALL</strain>
    </source>
</reference>
<dbReference type="AlphaFoldDB" id="A0A4U8UUA7"/>
<comment type="caution">
    <text evidence="1">The sequence shown here is derived from an EMBL/GenBank/DDBJ whole genome shotgun (WGS) entry which is preliminary data.</text>
</comment>
<keyword evidence="2" id="KW-1185">Reference proteome</keyword>
<name>A0A4U8UUA7_STECR</name>
<sequence>MEGDCGTLATDLILRRYAYISDNLRKTKQNAGKWMCVPESRFFHAPSQICTQHFTISLEFKCTIKT</sequence>
<evidence type="ECO:0000313" key="1">
    <source>
        <dbReference type="EMBL" id="TMS35358.1"/>
    </source>
</evidence>
<organism evidence="1 2">
    <name type="scientific">Steinernema carpocapsae</name>
    <name type="common">Entomopathogenic nematode</name>
    <dbReference type="NCBI Taxonomy" id="34508"/>
    <lineage>
        <taxon>Eukaryota</taxon>
        <taxon>Metazoa</taxon>
        <taxon>Ecdysozoa</taxon>
        <taxon>Nematoda</taxon>
        <taxon>Chromadorea</taxon>
        <taxon>Rhabditida</taxon>
        <taxon>Tylenchina</taxon>
        <taxon>Panagrolaimomorpha</taxon>
        <taxon>Strongyloidoidea</taxon>
        <taxon>Steinernematidae</taxon>
        <taxon>Steinernema</taxon>
    </lineage>
</organism>
<accession>A0A4U8UUA7</accession>
<gene>
    <name evidence="1" type="ORF">L596_002778</name>
</gene>
<protein>
    <submittedName>
        <fullName evidence="1">Uncharacterized protein</fullName>
    </submittedName>
</protein>
<reference evidence="1 2" key="1">
    <citation type="journal article" date="2015" name="Genome Biol.">
        <title>Comparative genomics of Steinernema reveals deeply conserved gene regulatory networks.</title>
        <authorList>
            <person name="Dillman A.R."/>
            <person name="Macchietto M."/>
            <person name="Porter C.F."/>
            <person name="Rogers A."/>
            <person name="Williams B."/>
            <person name="Antoshechkin I."/>
            <person name="Lee M.M."/>
            <person name="Goodwin Z."/>
            <person name="Lu X."/>
            <person name="Lewis E.E."/>
            <person name="Goodrich-Blair H."/>
            <person name="Stock S.P."/>
            <person name="Adams B.J."/>
            <person name="Sternberg P.W."/>
            <person name="Mortazavi A."/>
        </authorList>
    </citation>
    <scope>NUCLEOTIDE SEQUENCE [LARGE SCALE GENOMIC DNA]</scope>
    <source>
        <strain evidence="1 2">ALL</strain>
    </source>
</reference>
<proteinExistence type="predicted"/>
<evidence type="ECO:0000313" key="2">
    <source>
        <dbReference type="Proteomes" id="UP000298663"/>
    </source>
</evidence>